<dbReference type="PANTHER" id="PTHR36848">
    <property type="entry name" value="DNA-BINDING PROTEIN (PUTATIVE SECRETED PROTEIN)-RELATED"/>
    <property type="match status" value="1"/>
</dbReference>
<keyword evidence="2" id="KW-1185">Reference proteome</keyword>
<reference evidence="1" key="1">
    <citation type="submission" date="2022-10" db="EMBL/GenBank/DDBJ databases">
        <title>Tapping the CABI collections for fungal endophytes: first genome assemblies for Collariella, Neodidymelliopsis, Ascochyta clinopodiicola, Didymella pomorum, Didymosphaeria variabile, Neocosmospora piperis and Neocucurbitaria cava.</title>
        <authorList>
            <person name="Hill R."/>
        </authorList>
    </citation>
    <scope>NUCLEOTIDE SEQUENCE</scope>
    <source>
        <strain evidence="1">IMI 355091</strain>
    </source>
</reference>
<sequence length="474" mass="52569">MEAIGAGDLEALPFYLNGTGIADPSLALIKNPFAHLPDWNEYGFGTTAFVSLFKGALKSAKDASMSMDFTLSCQAGQGVPSEPGTAGLAVELLMGNLTISTDADGTLSVPPAQRPGAFIRNGFTFVLPQEPVGTANLSSVIAYELLNESMTDTGMGYSIPTGILNESSYIDLTSLVHDDLKLSWQPPQDRKTWKIFSFWEAYTNQRSCRGGSNATDFFGNGSWIADHFIQYTASNVWTELAPPYYKLYTFATGSSSDAYYELDYRTTLNDGYQDYIEHCQDWAHSIGTEYSHQPAYNLPIQMLSDIPLIDALEGESLAFAELLDVYRQYSGPAHLFDKSIISTELGAVRSGAYGLTFPSLLQKIKRSFAGGFTMKVIHGYPAFAQYPNTAWPGYTTFWFDFTDMWNPIQLAWRHMHDVLDYVGRNQWTLQQGTPKVDLAFYLCASPWTPVTQYSSTNLQGLGKWNYLSKSLIVS</sequence>
<gene>
    <name evidence="1" type="ORF">N0V91_011126</name>
</gene>
<accession>A0A9W8YYI9</accession>
<dbReference type="PANTHER" id="PTHR36848:SF2">
    <property type="entry name" value="SECRETED PROTEIN"/>
    <property type="match status" value="1"/>
</dbReference>
<dbReference type="EMBL" id="JAPEVA010000183">
    <property type="protein sequence ID" value="KAJ4395012.1"/>
    <property type="molecule type" value="Genomic_DNA"/>
</dbReference>
<dbReference type="AlphaFoldDB" id="A0A9W8YYI9"/>
<dbReference type="Proteomes" id="UP001140510">
    <property type="component" value="Unassembled WGS sequence"/>
</dbReference>
<comment type="caution">
    <text evidence="1">The sequence shown here is derived from an EMBL/GenBank/DDBJ whole genome shotgun (WGS) entry which is preliminary data.</text>
</comment>
<dbReference type="InterPro" id="IPR053161">
    <property type="entry name" value="Ulvan_degrading_GH"/>
</dbReference>
<name>A0A9W8YYI9_9PLEO</name>
<evidence type="ECO:0000313" key="2">
    <source>
        <dbReference type="Proteomes" id="UP001140510"/>
    </source>
</evidence>
<dbReference type="OrthoDB" id="2588159at2759"/>
<evidence type="ECO:0000313" key="1">
    <source>
        <dbReference type="EMBL" id="KAJ4395012.1"/>
    </source>
</evidence>
<proteinExistence type="predicted"/>
<organism evidence="1 2">
    <name type="scientific">Didymella pomorum</name>
    <dbReference type="NCBI Taxonomy" id="749634"/>
    <lineage>
        <taxon>Eukaryota</taxon>
        <taxon>Fungi</taxon>
        <taxon>Dikarya</taxon>
        <taxon>Ascomycota</taxon>
        <taxon>Pezizomycotina</taxon>
        <taxon>Dothideomycetes</taxon>
        <taxon>Pleosporomycetidae</taxon>
        <taxon>Pleosporales</taxon>
        <taxon>Pleosporineae</taxon>
        <taxon>Didymellaceae</taxon>
        <taxon>Didymella</taxon>
    </lineage>
</organism>
<protein>
    <submittedName>
        <fullName evidence="1">Uncharacterized protein</fullName>
    </submittedName>
</protein>